<comment type="subcellular location">
    <subcellularLocation>
        <location evidence="1">Membrane</location>
        <topology evidence="1">Multi-pass membrane protein</topology>
    </subcellularLocation>
</comment>
<comment type="caution">
    <text evidence="9">The sequence shown here is derived from an EMBL/GenBank/DDBJ whole genome shotgun (WGS) entry which is preliminary data.</text>
</comment>
<feature type="transmembrane region" description="Helical" evidence="6">
    <location>
        <begin position="423"/>
        <end position="440"/>
    </location>
</feature>
<keyword evidence="10" id="KW-1185">Reference proteome</keyword>
<gene>
    <name evidence="9" type="ORF">Tdes44962_MAKER06692</name>
</gene>
<keyword evidence="2 6" id="KW-0812">Transmembrane</keyword>
<feature type="transmembrane region" description="Helical" evidence="6">
    <location>
        <begin position="359"/>
        <end position="377"/>
    </location>
</feature>
<evidence type="ECO:0000256" key="5">
    <source>
        <dbReference type="SAM" id="MobiDB-lite"/>
    </source>
</evidence>
<evidence type="ECO:0000256" key="2">
    <source>
        <dbReference type="ARBA" id="ARBA00022692"/>
    </source>
</evidence>
<feature type="transmembrane region" description="Helical" evidence="6">
    <location>
        <begin position="132"/>
        <end position="152"/>
    </location>
</feature>
<reference evidence="9 10" key="1">
    <citation type="journal article" date="2018" name="IMA Fungus">
        <title>IMA Genome-F 10: Nine draft genome sequences of Claviceps purpurea s.lat., including C. arundinis, C. humidiphila, and C. cf. spartinae, pseudomolecules for the pitch canker pathogen Fusarium circinatum, draft genome of Davidsoniella eucalypti, Grosmannia galeiformis, Quambalaria eucalypti, and Teratosphaeria destructans.</title>
        <authorList>
            <person name="Wingfield B.D."/>
            <person name="Liu M."/>
            <person name="Nguyen H.D."/>
            <person name="Lane F.A."/>
            <person name="Morgan S.W."/>
            <person name="De Vos L."/>
            <person name="Wilken P.M."/>
            <person name="Duong T.A."/>
            <person name="Aylward J."/>
            <person name="Coetzee M.P."/>
            <person name="Dadej K."/>
            <person name="De Beer Z.W."/>
            <person name="Findlay W."/>
            <person name="Havenga M."/>
            <person name="Kolarik M."/>
            <person name="Menzies J.G."/>
            <person name="Naidoo K."/>
            <person name="Pochopski O."/>
            <person name="Shoukouhi P."/>
            <person name="Santana Q.C."/>
            <person name="Seifert K.A."/>
            <person name="Soal N."/>
            <person name="Steenkamp E.T."/>
            <person name="Tatham C.T."/>
            <person name="van der Nest M.A."/>
            <person name="Wingfield M.J."/>
        </authorList>
    </citation>
    <scope>NUCLEOTIDE SEQUENCE [LARGE SCALE GENOMIC DNA]</scope>
    <source>
        <strain evidence="9">CMW44962</strain>
    </source>
</reference>
<feature type="domain" description="Golgi pH regulator conserved" evidence="8">
    <location>
        <begin position="215"/>
        <end position="280"/>
    </location>
</feature>
<reference evidence="9 10" key="2">
    <citation type="journal article" date="2021" name="Curr. Genet.">
        <title>Genetic response to nitrogen starvation in the aggressive Eucalyptus foliar pathogen Teratosphaeria destructans.</title>
        <authorList>
            <person name="Havenga M."/>
            <person name="Wingfield B.D."/>
            <person name="Wingfield M.J."/>
            <person name="Dreyer L.L."/>
            <person name="Roets F."/>
            <person name="Aylward J."/>
        </authorList>
    </citation>
    <scope>NUCLEOTIDE SEQUENCE [LARGE SCALE GENOMIC DNA]</scope>
    <source>
        <strain evidence="9">CMW44962</strain>
    </source>
</reference>
<feature type="transmembrane region" description="Helical" evidence="6">
    <location>
        <begin position="172"/>
        <end position="191"/>
    </location>
</feature>
<evidence type="ECO:0000313" key="9">
    <source>
        <dbReference type="EMBL" id="KAH9845406.1"/>
    </source>
</evidence>
<evidence type="ECO:0000313" key="10">
    <source>
        <dbReference type="Proteomes" id="UP001138500"/>
    </source>
</evidence>
<feature type="domain" description="Abscisic acid G-protein coupled receptor-like" evidence="7">
    <location>
        <begin position="350"/>
        <end position="529"/>
    </location>
</feature>
<accession>A0A9W7W787</accession>
<feature type="compositionally biased region" description="Gly residues" evidence="5">
    <location>
        <begin position="542"/>
        <end position="556"/>
    </location>
</feature>
<dbReference type="EMBL" id="RIBY02000080">
    <property type="protein sequence ID" value="KAH9845406.1"/>
    <property type="molecule type" value="Genomic_DNA"/>
</dbReference>
<dbReference type="PANTHER" id="PTHR15948:SF0">
    <property type="entry name" value="GOLGI PH REGULATOR A-RELATED"/>
    <property type="match status" value="1"/>
</dbReference>
<evidence type="ECO:0000256" key="6">
    <source>
        <dbReference type="SAM" id="Phobius"/>
    </source>
</evidence>
<evidence type="ECO:0000259" key="7">
    <source>
        <dbReference type="Pfam" id="PF12430"/>
    </source>
</evidence>
<feature type="transmembrane region" description="Helical" evidence="6">
    <location>
        <begin position="223"/>
        <end position="244"/>
    </location>
</feature>
<dbReference type="InterPro" id="IPR025969">
    <property type="entry name" value="ABA_GPCR_dom"/>
</dbReference>
<sequence>MSLPTRGDECSDCRPHPLQRSLDSVPASTIVFSLTPFLLTWTIAAIVAHLKLFPVLSRDAGAEKSRLPQFNREVFKPSSLKEQMRRPSAQRIASLVFATSIGLSAVLVELLLCEISNTLNSAARGLALRVTLTSLLVLSILLTPALEIHGFAKAVLRAPTESTSTRKAKTRIRIVIQAALFAAWLTAFWYIPQASILRNTLHNGREYHSSNDHVFTEACLERIGIIGISLMASLSGFAAVSSLWQTFGVRYRTIRDSDLQRKEAGLAATEEMLGAKQSRLRALQRKMSETPASPGGAGGFMGRMIGSIRGGGKDAQELQSLTMEVAGLEAMRFTMSSSLSTFRARYTEQQRAKTSAGRCINICNSIFAIYCAYRIIATSLSSLRRWWNPSHSFATSDPINNILALLTTHYDSNLDRAAWSRQISFLLSGVMLLASFNAVLQTFRLFSRFAPSLLRQAHTSLPLVISQIAGTYVISSALLLRSNLPAEVGGVISEALGAPLEGRFVEGWFESWFLVAVGLTATGILVGRKVGGGEDWDDEDGGVGGHEPGMGGDKRH</sequence>
<evidence type="ECO:0000256" key="3">
    <source>
        <dbReference type="ARBA" id="ARBA00022989"/>
    </source>
</evidence>
<dbReference type="Pfam" id="PF12537">
    <property type="entry name" value="GPHR_N"/>
    <property type="match status" value="1"/>
</dbReference>
<dbReference type="OrthoDB" id="264392at2759"/>
<dbReference type="PANTHER" id="PTHR15948">
    <property type="entry name" value="G-PROTEIN COUPLED RECEPTOR 89-RELATED"/>
    <property type="match status" value="1"/>
</dbReference>
<keyword evidence="4 6" id="KW-0472">Membrane</keyword>
<evidence type="ECO:0000259" key="8">
    <source>
        <dbReference type="Pfam" id="PF12537"/>
    </source>
</evidence>
<name>A0A9W7W787_9PEZI</name>
<feature type="region of interest" description="Disordered" evidence="5">
    <location>
        <begin position="536"/>
        <end position="556"/>
    </location>
</feature>
<protein>
    <submittedName>
        <fullName evidence="9">Abscisic acid G-protein coupled receptor</fullName>
    </submittedName>
</protein>
<keyword evidence="9" id="KW-0675">Receptor</keyword>
<proteinExistence type="predicted"/>
<evidence type="ECO:0000256" key="1">
    <source>
        <dbReference type="ARBA" id="ARBA00004141"/>
    </source>
</evidence>
<dbReference type="Pfam" id="PF12430">
    <property type="entry name" value="ABA_GPCR"/>
    <property type="match status" value="1"/>
</dbReference>
<dbReference type="Proteomes" id="UP001138500">
    <property type="component" value="Unassembled WGS sequence"/>
</dbReference>
<keyword evidence="3 6" id="KW-1133">Transmembrane helix</keyword>
<dbReference type="AlphaFoldDB" id="A0A9W7W787"/>
<organism evidence="9 10">
    <name type="scientific">Teratosphaeria destructans</name>
    <dbReference type="NCBI Taxonomy" id="418781"/>
    <lineage>
        <taxon>Eukaryota</taxon>
        <taxon>Fungi</taxon>
        <taxon>Dikarya</taxon>
        <taxon>Ascomycota</taxon>
        <taxon>Pezizomycotina</taxon>
        <taxon>Dothideomycetes</taxon>
        <taxon>Dothideomycetidae</taxon>
        <taxon>Mycosphaerellales</taxon>
        <taxon>Teratosphaeriaceae</taxon>
        <taxon>Teratosphaeria</taxon>
    </lineage>
</organism>
<feature type="transmembrane region" description="Helical" evidence="6">
    <location>
        <begin position="92"/>
        <end position="112"/>
    </location>
</feature>
<feature type="transmembrane region" description="Helical" evidence="6">
    <location>
        <begin position="25"/>
        <end position="48"/>
    </location>
</feature>
<dbReference type="GO" id="GO:0016020">
    <property type="term" value="C:membrane"/>
    <property type="evidence" value="ECO:0007669"/>
    <property type="project" value="UniProtKB-SubCell"/>
</dbReference>
<dbReference type="InterPro" id="IPR022535">
    <property type="entry name" value="Golgi_pH-regulator_cons_dom"/>
</dbReference>
<evidence type="ECO:0000256" key="4">
    <source>
        <dbReference type="ARBA" id="ARBA00023136"/>
    </source>
</evidence>
<dbReference type="InterPro" id="IPR015672">
    <property type="entry name" value="GPHR/GTG"/>
</dbReference>